<dbReference type="Pfam" id="PF00005">
    <property type="entry name" value="ABC_tran"/>
    <property type="match status" value="1"/>
</dbReference>
<dbReference type="PROSITE" id="PS50893">
    <property type="entry name" value="ABC_TRANSPORTER_2"/>
    <property type="match status" value="1"/>
</dbReference>
<dbReference type="AlphaFoldDB" id="A0A402DPI9"/>
<gene>
    <name evidence="8" type="ORF">CBZ_11050</name>
</gene>
<evidence type="ECO:0000256" key="5">
    <source>
        <dbReference type="ARBA" id="ARBA00066388"/>
    </source>
</evidence>
<evidence type="ECO:0000256" key="3">
    <source>
        <dbReference type="ARBA" id="ARBA00022741"/>
    </source>
</evidence>
<dbReference type="EC" id="7.6.2.9" evidence="5"/>
<dbReference type="GO" id="GO:0016887">
    <property type="term" value="F:ATP hydrolysis activity"/>
    <property type="evidence" value="ECO:0007669"/>
    <property type="project" value="InterPro"/>
</dbReference>
<evidence type="ECO:0000256" key="4">
    <source>
        <dbReference type="ARBA" id="ARBA00022840"/>
    </source>
</evidence>
<proteinExistence type="inferred from homology"/>
<evidence type="ECO:0000259" key="7">
    <source>
        <dbReference type="PROSITE" id="PS50893"/>
    </source>
</evidence>
<dbReference type="InterPro" id="IPR017871">
    <property type="entry name" value="ABC_transporter-like_CS"/>
</dbReference>
<evidence type="ECO:0000313" key="8">
    <source>
        <dbReference type="EMBL" id="GCE76049.1"/>
    </source>
</evidence>
<accession>A0A402DPI9</accession>
<dbReference type="SMART" id="SM00382">
    <property type="entry name" value="AAA"/>
    <property type="match status" value="1"/>
</dbReference>
<organism evidence="8 9">
    <name type="scientific">Cellulomonas biazotea</name>
    <dbReference type="NCBI Taxonomy" id="1709"/>
    <lineage>
        <taxon>Bacteria</taxon>
        <taxon>Bacillati</taxon>
        <taxon>Actinomycetota</taxon>
        <taxon>Actinomycetes</taxon>
        <taxon>Micrococcales</taxon>
        <taxon>Cellulomonadaceae</taxon>
        <taxon>Cellulomonas</taxon>
    </lineage>
</organism>
<keyword evidence="9" id="KW-1185">Reference proteome</keyword>
<dbReference type="InterPro" id="IPR003593">
    <property type="entry name" value="AAA+_ATPase"/>
</dbReference>
<feature type="domain" description="ABC transporter" evidence="7">
    <location>
        <begin position="14"/>
        <end position="253"/>
    </location>
</feature>
<dbReference type="Proteomes" id="UP000289954">
    <property type="component" value="Unassembled WGS sequence"/>
</dbReference>
<keyword evidence="3" id="KW-0547">Nucleotide-binding</keyword>
<dbReference type="Gene3D" id="3.40.50.300">
    <property type="entry name" value="P-loop containing nucleotide triphosphate hydrolases"/>
    <property type="match status" value="1"/>
</dbReference>
<dbReference type="PANTHER" id="PTHR43117">
    <property type="entry name" value="OSMOPROTECTANT IMPORT ATP-BINDING PROTEIN OSMV"/>
    <property type="match status" value="1"/>
</dbReference>
<reference evidence="8 9" key="1">
    <citation type="submission" date="2019-01" db="EMBL/GenBank/DDBJ databases">
        <title>Draft genome sequence of Cellulomonas takizawaensis strain TKZ-21.</title>
        <authorList>
            <person name="Yamamura H."/>
            <person name="Hayashi T."/>
            <person name="Hamada M."/>
            <person name="Serisawa Y."/>
            <person name="Matsuyama K."/>
            <person name="Nakagawa Y."/>
            <person name="Otoguro M."/>
            <person name="Yanagida F."/>
            <person name="Hayakawa M."/>
        </authorList>
    </citation>
    <scope>NUCLEOTIDE SEQUENCE [LARGE SCALE GENOMIC DNA]</scope>
    <source>
        <strain evidence="8 9">NBRC12680</strain>
    </source>
</reference>
<evidence type="ECO:0000313" key="9">
    <source>
        <dbReference type="Proteomes" id="UP000289954"/>
    </source>
</evidence>
<feature type="region of interest" description="Disordered" evidence="6">
    <location>
        <begin position="340"/>
        <end position="388"/>
    </location>
</feature>
<comment type="caution">
    <text evidence="8">The sequence shown here is derived from an EMBL/GenBank/DDBJ whole genome shotgun (WGS) entry which is preliminary data.</text>
</comment>
<dbReference type="GO" id="GO:0015418">
    <property type="term" value="F:ABC-type quaternary ammonium compound transporting activity"/>
    <property type="evidence" value="ECO:0007669"/>
    <property type="project" value="UniProtKB-EC"/>
</dbReference>
<dbReference type="FunFam" id="3.40.50.300:FF:000425">
    <property type="entry name" value="Probable ABC transporter, ATP-binding subunit"/>
    <property type="match status" value="1"/>
</dbReference>
<dbReference type="SUPFAM" id="SSF52540">
    <property type="entry name" value="P-loop containing nucleoside triphosphate hydrolases"/>
    <property type="match status" value="1"/>
</dbReference>
<dbReference type="InterPro" id="IPR027417">
    <property type="entry name" value="P-loop_NTPase"/>
</dbReference>
<evidence type="ECO:0000256" key="2">
    <source>
        <dbReference type="ARBA" id="ARBA00022448"/>
    </source>
</evidence>
<keyword evidence="2" id="KW-0813">Transport</keyword>
<feature type="compositionally biased region" description="Basic and acidic residues" evidence="6">
    <location>
        <begin position="363"/>
        <end position="375"/>
    </location>
</feature>
<dbReference type="InterPro" id="IPR003439">
    <property type="entry name" value="ABC_transporter-like_ATP-bd"/>
</dbReference>
<dbReference type="PANTHER" id="PTHR43117:SF4">
    <property type="entry name" value="OSMOPROTECTANT IMPORT ATP-BINDING PROTEIN OSMV"/>
    <property type="match status" value="1"/>
</dbReference>
<keyword evidence="4" id="KW-0067">ATP-binding</keyword>
<comment type="similarity">
    <text evidence="1">Belongs to the ABC transporter superfamily.</text>
</comment>
<protein>
    <recommendedName>
        <fullName evidence="5">ABC-type quaternary amine transporter</fullName>
        <ecNumber evidence="5">7.6.2.9</ecNumber>
    </recommendedName>
</protein>
<evidence type="ECO:0000256" key="1">
    <source>
        <dbReference type="ARBA" id="ARBA00005417"/>
    </source>
</evidence>
<dbReference type="EMBL" id="BIMR01000066">
    <property type="protein sequence ID" value="GCE76049.1"/>
    <property type="molecule type" value="Genomic_DNA"/>
</dbReference>
<sequence length="388" mass="41131">MVGSSVRGMVEPAIRFEHVRKEYPAVRGRAGAAVDDLTLEVRPHEVLVLVGPSGCGKSTTLRMANRLVEPTSGRILLEGEDVTHVDPVQLRRRIGYVIQDVGLFPHRTVAQNIATVPRLLGWDAKRTAARVDELLDLVGLDPARYARRYPHELSGGERQRVGVARALATDPPVLLMDEPFGAVDPVGRRRLQTEFARIQREVGTTVMLVTHDIDEAVRMGDRVAVLSTGAHVEQLASPLDVVARPATDAVADLVGRGRLARLLALGRLERTDVDEVPGPGRAAIGTVDVGTELGDVLATLLASPGDGADGRLDVVEAGRAVGSVTAATVLRALRRLTDAAGADGNEGDPDGSATTRGPAGSPDLDRRLPDPHRPGPDAGADRVGTLPT</sequence>
<name>A0A402DPI9_9CELL</name>
<dbReference type="GO" id="GO:0005524">
    <property type="term" value="F:ATP binding"/>
    <property type="evidence" value="ECO:0007669"/>
    <property type="project" value="UniProtKB-KW"/>
</dbReference>
<dbReference type="PROSITE" id="PS00211">
    <property type="entry name" value="ABC_TRANSPORTER_1"/>
    <property type="match status" value="1"/>
</dbReference>
<evidence type="ECO:0000256" key="6">
    <source>
        <dbReference type="SAM" id="MobiDB-lite"/>
    </source>
</evidence>